<evidence type="ECO:0008006" key="4">
    <source>
        <dbReference type="Google" id="ProtNLM"/>
    </source>
</evidence>
<organism evidence="2 3">
    <name type="scientific">Pseudohalioglobus lutimaris</name>
    <dbReference type="NCBI Taxonomy" id="1737061"/>
    <lineage>
        <taxon>Bacteria</taxon>
        <taxon>Pseudomonadati</taxon>
        <taxon>Pseudomonadota</taxon>
        <taxon>Gammaproteobacteria</taxon>
        <taxon>Cellvibrionales</taxon>
        <taxon>Halieaceae</taxon>
        <taxon>Pseudohalioglobus</taxon>
    </lineage>
</organism>
<name>A0A2N5X5E8_9GAMM</name>
<feature type="signal peptide" evidence="1">
    <location>
        <begin position="1"/>
        <end position="27"/>
    </location>
</feature>
<keyword evidence="1" id="KW-0732">Signal</keyword>
<keyword evidence="3" id="KW-1185">Reference proteome</keyword>
<evidence type="ECO:0000313" key="3">
    <source>
        <dbReference type="Proteomes" id="UP000235005"/>
    </source>
</evidence>
<evidence type="ECO:0000313" key="2">
    <source>
        <dbReference type="EMBL" id="PLW69704.1"/>
    </source>
</evidence>
<dbReference type="OrthoDB" id="5728833at2"/>
<sequence>MSTRCRKRPGKNSCVLVFLLLAPLAAAQPENAVRLSTAAIKQRFADVCDKAEVQDAAGTRASNAWYADGSLVNRWSNGERSGTVTGQWYAEDGMRCVVILSGLPGAEGKKRCGPVYRVGADYFSINPDGSVHGIHRLTPMDEQGSNCAD</sequence>
<accession>A0A2N5X5E8</accession>
<dbReference type="AlphaFoldDB" id="A0A2N5X5E8"/>
<gene>
    <name evidence="2" type="ORF">C0039_06765</name>
</gene>
<dbReference type="Proteomes" id="UP000235005">
    <property type="component" value="Unassembled WGS sequence"/>
</dbReference>
<dbReference type="EMBL" id="PKUS01000005">
    <property type="protein sequence ID" value="PLW69704.1"/>
    <property type="molecule type" value="Genomic_DNA"/>
</dbReference>
<reference evidence="2 3" key="1">
    <citation type="submission" date="2018-01" db="EMBL/GenBank/DDBJ databases">
        <title>The draft genome sequence of Halioglobus lutimaris HF004.</title>
        <authorList>
            <person name="Du Z.-J."/>
            <person name="Shi M.-J."/>
        </authorList>
    </citation>
    <scope>NUCLEOTIDE SEQUENCE [LARGE SCALE GENOMIC DNA]</scope>
    <source>
        <strain evidence="2 3">HF004</strain>
    </source>
</reference>
<proteinExistence type="predicted"/>
<protein>
    <recommendedName>
        <fullName evidence="4">DUF995 domain-containing protein</fullName>
    </recommendedName>
</protein>
<comment type="caution">
    <text evidence="2">The sequence shown here is derived from an EMBL/GenBank/DDBJ whole genome shotgun (WGS) entry which is preliminary data.</text>
</comment>
<feature type="chain" id="PRO_5014762805" description="DUF995 domain-containing protein" evidence="1">
    <location>
        <begin position="28"/>
        <end position="149"/>
    </location>
</feature>
<dbReference type="RefSeq" id="WP_101517635.1">
    <property type="nucleotide sequence ID" value="NZ_PKUS01000005.1"/>
</dbReference>
<evidence type="ECO:0000256" key="1">
    <source>
        <dbReference type="SAM" id="SignalP"/>
    </source>
</evidence>